<proteinExistence type="predicted"/>
<dbReference type="InParanoid" id="E1Z4P0"/>
<name>E1Z4P0_CHLVA</name>
<gene>
    <name evidence="2" type="ORF">CHLNCDRAFT_137860</name>
</gene>
<organism evidence="3">
    <name type="scientific">Chlorella variabilis</name>
    <name type="common">Green alga</name>
    <dbReference type="NCBI Taxonomy" id="554065"/>
    <lineage>
        <taxon>Eukaryota</taxon>
        <taxon>Viridiplantae</taxon>
        <taxon>Chlorophyta</taxon>
        <taxon>core chlorophytes</taxon>
        <taxon>Trebouxiophyceae</taxon>
        <taxon>Chlorellales</taxon>
        <taxon>Chlorellaceae</taxon>
        <taxon>Chlorella clade</taxon>
        <taxon>Chlorella</taxon>
    </lineage>
</organism>
<dbReference type="InterPro" id="IPR036034">
    <property type="entry name" value="PDZ_sf"/>
</dbReference>
<sequence>MPPATLRLAPAPAAVLLRPAAARRQRVAARQPVASAEGATDVNTIKLTLRKPLGLVLAEREQPGGAAQVFVEEIVAGGNAAKDGQVQVGDVLTRCSAVLLKAGKEGEFQREGHGQRPYDNFEQVWFDCSGKKFDTVMAALGSNSERWGIFNIQLEFQRSESS</sequence>
<dbReference type="Proteomes" id="UP000008141">
    <property type="component" value="Unassembled WGS sequence"/>
</dbReference>
<evidence type="ECO:0000313" key="3">
    <source>
        <dbReference type="Proteomes" id="UP000008141"/>
    </source>
</evidence>
<feature type="domain" description="PDZ" evidence="1">
    <location>
        <begin position="41"/>
        <end position="92"/>
    </location>
</feature>
<dbReference type="eggNOG" id="ENOG502SACZ">
    <property type="taxonomic scope" value="Eukaryota"/>
</dbReference>
<reference evidence="2 3" key="1">
    <citation type="journal article" date="2010" name="Plant Cell">
        <title>The Chlorella variabilis NC64A genome reveals adaptation to photosymbiosis, coevolution with viruses, and cryptic sex.</title>
        <authorList>
            <person name="Blanc G."/>
            <person name="Duncan G."/>
            <person name="Agarkova I."/>
            <person name="Borodovsky M."/>
            <person name="Gurnon J."/>
            <person name="Kuo A."/>
            <person name="Lindquist E."/>
            <person name="Lucas S."/>
            <person name="Pangilinan J."/>
            <person name="Polle J."/>
            <person name="Salamov A."/>
            <person name="Terry A."/>
            <person name="Yamada T."/>
            <person name="Dunigan D.D."/>
            <person name="Grigoriev I.V."/>
            <person name="Claverie J.M."/>
            <person name="Van Etten J.L."/>
        </authorList>
    </citation>
    <scope>NUCLEOTIDE SEQUENCE [LARGE SCALE GENOMIC DNA]</scope>
    <source>
        <strain evidence="2 3">NC64A</strain>
    </source>
</reference>
<evidence type="ECO:0000313" key="2">
    <source>
        <dbReference type="EMBL" id="EFN59382.1"/>
    </source>
</evidence>
<dbReference type="RefSeq" id="XP_005851484.1">
    <property type="nucleotide sequence ID" value="XM_005851422.1"/>
</dbReference>
<dbReference type="OMA" id="NSERWGI"/>
<dbReference type="OrthoDB" id="273181at2759"/>
<dbReference type="EMBL" id="GL433836">
    <property type="protein sequence ID" value="EFN59382.1"/>
    <property type="molecule type" value="Genomic_DNA"/>
</dbReference>
<dbReference type="GeneID" id="17358571"/>
<protein>
    <recommendedName>
        <fullName evidence="1">PDZ domain-containing protein</fullName>
    </recommendedName>
</protein>
<dbReference type="PROSITE" id="PS50106">
    <property type="entry name" value="PDZ"/>
    <property type="match status" value="1"/>
</dbReference>
<dbReference type="Gene3D" id="2.30.42.10">
    <property type="match status" value="1"/>
</dbReference>
<keyword evidence="3" id="KW-1185">Reference proteome</keyword>
<dbReference type="AlphaFoldDB" id="E1Z4P0"/>
<dbReference type="SUPFAM" id="SSF50156">
    <property type="entry name" value="PDZ domain-like"/>
    <property type="match status" value="1"/>
</dbReference>
<evidence type="ECO:0000259" key="1">
    <source>
        <dbReference type="PROSITE" id="PS50106"/>
    </source>
</evidence>
<dbReference type="KEGG" id="cvr:CHLNCDRAFT_137860"/>
<accession>E1Z4P0</accession>
<dbReference type="InterPro" id="IPR001478">
    <property type="entry name" value="PDZ"/>
</dbReference>